<evidence type="ECO:0000313" key="2">
    <source>
        <dbReference type="Proteomes" id="UP001050691"/>
    </source>
</evidence>
<keyword evidence="2" id="KW-1185">Reference proteome</keyword>
<protein>
    <submittedName>
        <fullName evidence="1">Uncharacterized protein</fullName>
    </submittedName>
</protein>
<organism evidence="1 2">
    <name type="scientific">Clathrus columnatus</name>
    <dbReference type="NCBI Taxonomy" id="1419009"/>
    <lineage>
        <taxon>Eukaryota</taxon>
        <taxon>Fungi</taxon>
        <taxon>Dikarya</taxon>
        <taxon>Basidiomycota</taxon>
        <taxon>Agaricomycotina</taxon>
        <taxon>Agaricomycetes</taxon>
        <taxon>Phallomycetidae</taxon>
        <taxon>Phallales</taxon>
        <taxon>Clathraceae</taxon>
        <taxon>Clathrus</taxon>
    </lineage>
</organism>
<dbReference type="Proteomes" id="UP001050691">
    <property type="component" value="Unassembled WGS sequence"/>
</dbReference>
<gene>
    <name evidence="1" type="ORF">Clacol_002283</name>
</gene>
<dbReference type="EMBL" id="BPWL01000003">
    <property type="protein sequence ID" value="GJJ08076.1"/>
    <property type="molecule type" value="Genomic_DNA"/>
</dbReference>
<name>A0AAV5A680_9AGAM</name>
<accession>A0AAV5A680</accession>
<reference evidence="1" key="1">
    <citation type="submission" date="2021-10" db="EMBL/GenBank/DDBJ databases">
        <title>De novo Genome Assembly of Clathrus columnatus (Basidiomycota, Fungi) Using Illumina and Nanopore Sequence Data.</title>
        <authorList>
            <person name="Ogiso-Tanaka E."/>
            <person name="Itagaki H."/>
            <person name="Hosoya T."/>
            <person name="Hosaka K."/>
        </authorList>
    </citation>
    <scope>NUCLEOTIDE SEQUENCE</scope>
    <source>
        <strain evidence="1">MO-923</strain>
    </source>
</reference>
<evidence type="ECO:0000313" key="1">
    <source>
        <dbReference type="EMBL" id="GJJ08076.1"/>
    </source>
</evidence>
<comment type="caution">
    <text evidence="1">The sequence shown here is derived from an EMBL/GenBank/DDBJ whole genome shotgun (WGS) entry which is preliminary data.</text>
</comment>
<sequence>MIGSKVDHFKVTVTQNLVNFLQDGVALSNQVEDHTIVEQLGIPAELQNYAAEGTRPVTSMGLTMRDILSLRVFGEYVQLNRGRLYNVPHVGYRVNGSLLTADVNYRLVVGTISSEE</sequence>
<dbReference type="AlphaFoldDB" id="A0AAV5A680"/>
<proteinExistence type="predicted"/>